<dbReference type="AlphaFoldDB" id="A0AB39HVN4"/>
<dbReference type="EMBL" id="CP162599">
    <property type="protein sequence ID" value="XDK34364.1"/>
    <property type="molecule type" value="Genomic_DNA"/>
</dbReference>
<sequence length="78" mass="9254">MKKGEIRTLAIFVFKNDSLILVAKSFDKVNEDYYGRPIGEGIEYRETFKLLWKSIDDFKNNKLRLVPEKLFDLLRDPN</sequence>
<evidence type="ECO:0008006" key="2">
    <source>
        <dbReference type="Google" id="ProtNLM"/>
    </source>
</evidence>
<gene>
    <name evidence="1" type="ORF">AB4Y30_08430</name>
</gene>
<proteinExistence type="predicted"/>
<organism evidence="1">
    <name type="scientific">Ornithinibacillus sp. 4-3</name>
    <dbReference type="NCBI Taxonomy" id="3231488"/>
    <lineage>
        <taxon>Bacteria</taxon>
        <taxon>Bacillati</taxon>
        <taxon>Bacillota</taxon>
        <taxon>Bacilli</taxon>
        <taxon>Bacillales</taxon>
        <taxon>Bacillaceae</taxon>
        <taxon>Ornithinibacillus</taxon>
    </lineage>
</organism>
<reference evidence="1" key="1">
    <citation type="submission" date="2024-07" db="EMBL/GenBank/DDBJ databases">
        <title>Halotolerant mesophilic bacterium Ornithinibacillus sp. 4-3, sp. nov., isolated from soil.</title>
        <authorList>
            <person name="Sidarenka A.V."/>
            <person name="Guliayeva D.E."/>
            <person name="Leanovich S.I."/>
            <person name="Hileuskaya K.S."/>
            <person name="Akhremchuk A.E."/>
            <person name="Sikolenko M.A."/>
            <person name="Valentovich L.N."/>
        </authorList>
    </citation>
    <scope>NUCLEOTIDE SEQUENCE</scope>
    <source>
        <strain evidence="1">4-3</strain>
    </source>
</reference>
<protein>
    <recommendedName>
        <fullName evidence="2">Nudix hydrolase domain-containing protein</fullName>
    </recommendedName>
</protein>
<accession>A0AB39HVN4</accession>
<name>A0AB39HVN4_9BACI</name>
<dbReference type="RefSeq" id="WP_368655036.1">
    <property type="nucleotide sequence ID" value="NZ_CP162599.1"/>
</dbReference>
<evidence type="ECO:0000313" key="1">
    <source>
        <dbReference type="EMBL" id="XDK34364.1"/>
    </source>
</evidence>